<dbReference type="RefSeq" id="WP_046316454.1">
    <property type="nucleotide sequence ID" value="NZ_JAMBJK010000001.1"/>
</dbReference>
<dbReference type="EMBL" id="JXJQ01000008">
    <property type="protein sequence ID" value="KJY61789.1"/>
    <property type="molecule type" value="Genomic_DNA"/>
</dbReference>
<evidence type="ECO:0000259" key="2">
    <source>
        <dbReference type="Pfam" id="PF02627"/>
    </source>
</evidence>
<dbReference type="HOGENOM" id="CLU_137228_2_2_9"/>
<organism evidence="3 4">
    <name type="scientific">Bombilactobacillus mellifer</name>
    <dbReference type="NCBI Taxonomy" id="1218492"/>
    <lineage>
        <taxon>Bacteria</taxon>
        <taxon>Bacillati</taxon>
        <taxon>Bacillota</taxon>
        <taxon>Bacilli</taxon>
        <taxon>Lactobacillales</taxon>
        <taxon>Lactobacillaceae</taxon>
        <taxon>Bombilactobacillus</taxon>
    </lineage>
</organism>
<dbReference type="Proteomes" id="UP000033558">
    <property type="component" value="Unassembled WGS sequence"/>
</dbReference>
<evidence type="ECO:0000313" key="4">
    <source>
        <dbReference type="Proteomes" id="UP000033558"/>
    </source>
</evidence>
<dbReference type="AlphaFoldDB" id="A0A0F4LU16"/>
<feature type="compositionally biased region" description="Polar residues" evidence="1">
    <location>
        <begin position="9"/>
        <end position="20"/>
    </location>
</feature>
<gene>
    <name evidence="3" type="ORF">JG30_08410</name>
</gene>
<protein>
    <recommendedName>
        <fullName evidence="2">Carboxymuconolactone decarboxylase-like domain-containing protein</fullName>
    </recommendedName>
</protein>
<dbReference type="SUPFAM" id="SSF69118">
    <property type="entry name" value="AhpD-like"/>
    <property type="match status" value="1"/>
</dbReference>
<dbReference type="InterPro" id="IPR004675">
    <property type="entry name" value="AhpD_core"/>
</dbReference>
<dbReference type="GO" id="GO:0051920">
    <property type="term" value="F:peroxiredoxin activity"/>
    <property type="evidence" value="ECO:0007669"/>
    <property type="project" value="InterPro"/>
</dbReference>
<dbReference type="Pfam" id="PF02627">
    <property type="entry name" value="CMD"/>
    <property type="match status" value="1"/>
</dbReference>
<feature type="domain" description="Carboxymuconolactone decarboxylase-like" evidence="2">
    <location>
        <begin position="23"/>
        <end position="98"/>
    </location>
</feature>
<name>A0A0F4LU16_9LACO</name>
<dbReference type="PANTHER" id="PTHR33930:SF2">
    <property type="entry name" value="BLR3452 PROTEIN"/>
    <property type="match status" value="1"/>
</dbReference>
<evidence type="ECO:0000313" key="3">
    <source>
        <dbReference type="EMBL" id="KJY61789.1"/>
    </source>
</evidence>
<dbReference type="PATRIC" id="fig|1218492.5.peg.980"/>
<dbReference type="InterPro" id="IPR029032">
    <property type="entry name" value="AhpD-like"/>
</dbReference>
<dbReference type="STRING" id="1218492.JG30_08410"/>
<sequence length="114" mass="12229">MEDWDTKYQENSQQSKNLSKQAPAVMQKFSELHAAVDQDGAVSRKNKELIALGIAIADRCENCIMAHTKAAINLGVSLEEITETIEVAVLMGGGPSVAFGGKVLNIAESLLAKK</sequence>
<proteinExistence type="predicted"/>
<dbReference type="Gene3D" id="1.20.1290.10">
    <property type="entry name" value="AhpD-like"/>
    <property type="match status" value="1"/>
</dbReference>
<reference evidence="3 4" key="1">
    <citation type="submission" date="2015-01" db="EMBL/GenBank/DDBJ databases">
        <title>Comparative genomics of the lactic acid bacteria isolated from the honey bee gut.</title>
        <authorList>
            <person name="Ellegaard K.M."/>
            <person name="Tamarit D."/>
            <person name="Javelind E."/>
            <person name="Olofsson T."/>
            <person name="Andersson S.G."/>
            <person name="Vasquez A."/>
        </authorList>
    </citation>
    <scope>NUCLEOTIDE SEQUENCE [LARGE SCALE GENOMIC DNA]</scope>
    <source>
        <strain evidence="3 4">Bin4</strain>
    </source>
</reference>
<dbReference type="NCBIfam" id="TIGR00778">
    <property type="entry name" value="ahpD_dom"/>
    <property type="match status" value="1"/>
</dbReference>
<comment type="caution">
    <text evidence="3">The sequence shown here is derived from an EMBL/GenBank/DDBJ whole genome shotgun (WGS) entry which is preliminary data.</text>
</comment>
<evidence type="ECO:0000256" key="1">
    <source>
        <dbReference type="SAM" id="MobiDB-lite"/>
    </source>
</evidence>
<accession>A0A0F4LU16</accession>
<dbReference type="InterPro" id="IPR003779">
    <property type="entry name" value="CMD-like"/>
</dbReference>
<feature type="region of interest" description="Disordered" evidence="1">
    <location>
        <begin position="1"/>
        <end position="21"/>
    </location>
</feature>
<dbReference type="PANTHER" id="PTHR33930">
    <property type="entry name" value="ALKYL HYDROPEROXIDE REDUCTASE AHPD"/>
    <property type="match status" value="1"/>
</dbReference>
<keyword evidence="4" id="KW-1185">Reference proteome</keyword>